<accession>A0A9D0ZU72</accession>
<feature type="transmembrane region" description="Helical" evidence="2">
    <location>
        <begin position="94"/>
        <end position="114"/>
    </location>
</feature>
<protein>
    <submittedName>
        <fullName evidence="3">SdpI family protein</fullName>
    </submittedName>
</protein>
<proteinExistence type="predicted"/>
<dbReference type="InterPro" id="IPR025962">
    <property type="entry name" value="SdpI/YhfL"/>
</dbReference>
<feature type="region of interest" description="Disordered" evidence="1">
    <location>
        <begin position="121"/>
        <end position="141"/>
    </location>
</feature>
<gene>
    <name evidence="3" type="ORF">IAB26_05730</name>
</gene>
<keyword evidence="2" id="KW-0472">Membrane</keyword>
<comment type="caution">
    <text evidence="3">The sequence shown here is derived from an EMBL/GenBank/DDBJ whole genome shotgun (WGS) entry which is preliminary data.</text>
</comment>
<reference evidence="3" key="1">
    <citation type="submission" date="2020-10" db="EMBL/GenBank/DDBJ databases">
        <authorList>
            <person name="Gilroy R."/>
        </authorList>
    </citation>
    <scope>NUCLEOTIDE SEQUENCE</scope>
    <source>
        <strain evidence="3">ChiSjej3B21-11622</strain>
    </source>
</reference>
<reference evidence="3" key="2">
    <citation type="journal article" date="2021" name="PeerJ">
        <title>Extensive microbial diversity within the chicken gut microbiome revealed by metagenomics and culture.</title>
        <authorList>
            <person name="Gilroy R."/>
            <person name="Ravi A."/>
            <person name="Getino M."/>
            <person name="Pursley I."/>
            <person name="Horton D.L."/>
            <person name="Alikhan N.F."/>
            <person name="Baker D."/>
            <person name="Gharbi K."/>
            <person name="Hall N."/>
            <person name="Watson M."/>
            <person name="Adriaenssens E.M."/>
            <person name="Foster-Nyarko E."/>
            <person name="Jarju S."/>
            <person name="Secka A."/>
            <person name="Antonio M."/>
            <person name="Oren A."/>
            <person name="Chaudhuri R.R."/>
            <person name="La Ragione R."/>
            <person name="Hildebrand F."/>
            <person name="Pallen M.J."/>
        </authorList>
    </citation>
    <scope>NUCLEOTIDE SEQUENCE</scope>
    <source>
        <strain evidence="3">ChiSjej3B21-11622</strain>
    </source>
</reference>
<evidence type="ECO:0000256" key="2">
    <source>
        <dbReference type="SAM" id="Phobius"/>
    </source>
</evidence>
<feature type="transmembrane region" description="Helical" evidence="2">
    <location>
        <begin position="61"/>
        <end position="82"/>
    </location>
</feature>
<dbReference type="Proteomes" id="UP000886886">
    <property type="component" value="Unassembled WGS sequence"/>
</dbReference>
<keyword evidence="2" id="KW-0812">Transmembrane</keyword>
<evidence type="ECO:0000256" key="1">
    <source>
        <dbReference type="SAM" id="MobiDB-lite"/>
    </source>
</evidence>
<dbReference type="Pfam" id="PF13630">
    <property type="entry name" value="SdpI"/>
    <property type="match status" value="1"/>
</dbReference>
<dbReference type="EMBL" id="DVFT01000085">
    <property type="protein sequence ID" value="HIQ96047.1"/>
    <property type="molecule type" value="Genomic_DNA"/>
</dbReference>
<evidence type="ECO:0000313" key="3">
    <source>
        <dbReference type="EMBL" id="HIQ96047.1"/>
    </source>
</evidence>
<organism evidence="3 4">
    <name type="scientific">Candidatus Limivivens merdigallinarum</name>
    <dbReference type="NCBI Taxonomy" id="2840859"/>
    <lineage>
        <taxon>Bacteria</taxon>
        <taxon>Bacillati</taxon>
        <taxon>Bacillota</taxon>
        <taxon>Clostridia</taxon>
        <taxon>Lachnospirales</taxon>
        <taxon>Lachnospiraceae</taxon>
        <taxon>Lachnospiraceae incertae sedis</taxon>
        <taxon>Candidatus Limivivens</taxon>
    </lineage>
</organism>
<sequence>MGFWLFLFIADLLIPATMIGFGYVFQHHPPKEINSVYGYRTSMSMKNVDTWRFAHRYCGKLWFRFGLLLLPITIAALCLVIGKDRDTIEDVGVLVCFAQMVPLIGALIPTEYALRKQFDKNGKRRKQSDDAKDDSEKGEWI</sequence>
<keyword evidence="2" id="KW-1133">Transmembrane helix</keyword>
<feature type="transmembrane region" description="Helical" evidence="2">
    <location>
        <begin position="6"/>
        <end position="25"/>
    </location>
</feature>
<evidence type="ECO:0000313" key="4">
    <source>
        <dbReference type="Proteomes" id="UP000886886"/>
    </source>
</evidence>
<name>A0A9D0ZU72_9FIRM</name>
<dbReference type="AlphaFoldDB" id="A0A9D0ZU72"/>